<dbReference type="Pfam" id="PF21989">
    <property type="entry name" value="RA_2"/>
    <property type="match status" value="1"/>
</dbReference>
<feature type="region of interest" description="Disordered" evidence="7">
    <location>
        <begin position="448"/>
        <end position="512"/>
    </location>
</feature>
<dbReference type="Gene3D" id="2.30.29.30">
    <property type="entry name" value="Pleckstrin-homology domain (PH domain)/Phosphotyrosine-binding domain (PTB)"/>
    <property type="match status" value="1"/>
</dbReference>
<dbReference type="SUPFAM" id="SSF50729">
    <property type="entry name" value="PH domain-like"/>
    <property type="match status" value="1"/>
</dbReference>
<dbReference type="InterPro" id="IPR015042">
    <property type="entry name" value="BPS-dom"/>
</dbReference>
<dbReference type="Pfam" id="PF08947">
    <property type="entry name" value="BPS"/>
    <property type="match status" value="1"/>
</dbReference>
<evidence type="ECO:0000313" key="12">
    <source>
        <dbReference type="Proteomes" id="UP000438429"/>
    </source>
</evidence>
<dbReference type="PROSITE" id="PS50001">
    <property type="entry name" value="SH2"/>
    <property type="match status" value="1"/>
</dbReference>
<keyword evidence="3" id="KW-0963">Cytoplasm</keyword>
<dbReference type="Gene3D" id="3.10.20.90">
    <property type="entry name" value="Phosphatidylinositol 3-kinase Catalytic Subunit, Chain A, domain 1"/>
    <property type="match status" value="2"/>
</dbReference>
<evidence type="ECO:0000256" key="6">
    <source>
        <dbReference type="PROSITE-ProRule" id="PRU00191"/>
    </source>
</evidence>
<evidence type="ECO:0000256" key="3">
    <source>
        <dbReference type="ARBA" id="ARBA00022490"/>
    </source>
</evidence>
<dbReference type="Pfam" id="PF00017">
    <property type="entry name" value="SH2"/>
    <property type="match status" value="1"/>
</dbReference>
<dbReference type="GO" id="GO:0005737">
    <property type="term" value="C:cytoplasm"/>
    <property type="evidence" value="ECO:0007669"/>
    <property type="project" value="UniProtKB-SubCell"/>
</dbReference>
<comment type="similarity">
    <text evidence="2">Belongs to the GRB7/10/14 family.</text>
</comment>
<dbReference type="SMART" id="SM00314">
    <property type="entry name" value="RA"/>
    <property type="match status" value="1"/>
</dbReference>
<evidence type="ECO:0000313" key="11">
    <source>
        <dbReference type="EMBL" id="KAF0026470.1"/>
    </source>
</evidence>
<dbReference type="PANTHER" id="PTHR21557:SF2">
    <property type="entry name" value="CORDON-BLEU PROTEIN-LIKE 1"/>
    <property type="match status" value="1"/>
</dbReference>
<reference evidence="11 12" key="1">
    <citation type="submission" date="2019-06" db="EMBL/GenBank/DDBJ databases">
        <title>Draft genomes of female and male turbot (Scophthalmus maximus).</title>
        <authorList>
            <person name="Xu H."/>
            <person name="Xu X.-W."/>
            <person name="Shao C."/>
            <person name="Chen S."/>
        </authorList>
    </citation>
    <scope>NUCLEOTIDE SEQUENCE [LARGE SCALE GENOMIC DNA]</scope>
    <source>
        <strain evidence="11">Ysfricsl-2016a</strain>
        <tissue evidence="11">Blood</tissue>
    </source>
</reference>
<evidence type="ECO:0000256" key="2">
    <source>
        <dbReference type="ARBA" id="ARBA00006708"/>
    </source>
</evidence>
<feature type="compositionally biased region" description="Basic and acidic residues" evidence="7">
    <location>
        <begin position="710"/>
        <end position="723"/>
    </location>
</feature>
<dbReference type="PRINTS" id="PR00401">
    <property type="entry name" value="SH2DOMAIN"/>
</dbReference>
<feature type="compositionally biased region" description="Polar residues" evidence="7">
    <location>
        <begin position="574"/>
        <end position="588"/>
    </location>
</feature>
<feature type="compositionally biased region" description="Basic and acidic residues" evidence="7">
    <location>
        <begin position="603"/>
        <end position="612"/>
    </location>
</feature>
<dbReference type="SUPFAM" id="SSF54236">
    <property type="entry name" value="Ubiquitin-like"/>
    <property type="match status" value="1"/>
</dbReference>
<sequence>MEVDRCSDRQLHSCGMFYLMDTFRLTGLKQTKWLTTTRDPGRMGGLCYRTETNALTVNTSEFFSLDGVSTKSKAPSPPGLKNLGSPGFSQWYPGNPHLTMDQKENLIDKDLSLVVVLPGGVEKMTMVHGSKPLMDLLVTLCAKYHLNPSSHTLELVTANRNNIKLKPNALIGTLAAEKIILKPKGEDKNKKASPQMPEATVRMVINYKKTQKTILRVNPRVPLAELLPAICEKCEFDTETTVLLRDIQSLAPLDLSNCLNDYAIREVYARDTKGIVTPGKDKNQKEKENKGLFSKFRKSKKNSDQATTASAPASPVLVSKPRPLSMALPSTHLPALNSPSSPIDGPKKRRAPPPPILVSQSCPSDLSTRRRLNSEPTGQLDSDQVSGLGVETMAGLSRGSSAESSLKRTKRKAPPPPTSPSAVVQETVPLDENLQGAAAANTLEEIMEQEETTPSLMSATASDTQGEDSSLSASADVSLHSPSPDTEPQGTVSQGTVSVEGNEEDQSHDLSSDGKYELYQLQSTLTEPAALSDVKTTAATASSELADTNGGPCQAENVIPQPICEGSIAESVEGDSSTVASSLAQPVTQEAEAQASVQANTETPREQADRSESPVAIGTSRPTGDDAQVQTDFAPLTVPPQQHMDKVPSAGDASSPESGKKDMATLTEELDPANLENPALSHIPETSSCQDSAPSAPVTTKAPNVYATDSEPKPKPSNELTRDYIPKVGMTTFKIVPQKSLEKLRYFEVALTLETAPAAPEEGLDIGSLQLEESVAPREQTVDSKRELQPTEPREDLLTRTASTQDTVNGSMPESTHSSSLASSLKADDKSPSFANGASQTGSPAEVKETKIPPATKPKPGSFRLAQHKKTPGYYVTSAAEKSTSPVSGQGEAQGSAERAMSPASPLPPPVQCQEETTGATSVQLSPKGEDKNVASLRMTRQSSLPCKEPSVGLSLEKLRSFAAPRPYSPATPSRFAQAVSSAVKRSQSLSCGPKSPRSPAFSPNTSFPPVPETKALSELKPAHMSDMNNTLDEIHTSRSLGEKVDIFQSGKGNVSGFPSPALIPLRAPSLTPNAQKTRTALCKGNRSSKEGEESFCSPVPNPFPELIPSTLPHFVSECLLPWTKSSATQVIKVYNEDNTSRAVEVPSDITARDVCQLFVLKNHCIDDHSWTLFEHLSHLGIERTIEDHESVMEVLSGGGMDTDSRLYFRKNYAKYEFFRKPLEFFPDHMVSISSETNGMLDHSQLVQTFLNSSTCPEIHGHLHAKEQSRKSWKKFYFVLRRSGLYFSNKGTSKEPRHLQFIADFSDSDVYTVLSAKKLHGAPTDYGFCVKSTKCSSARDLKLFCADDEPTRTCWITAMRLLKYGMQLHQNFIQPHQKQKASPMRSISENSLVAMDFSGQKSRVIENESEALSVAVAEGLSWRRKSLHRLSSHGSPSTSQSSVLNIVLHLAQPWFHSKLSRDEAQRLITQQGLIDGVFLLRDSQSNPKTFVLSLCHVQKVKHFQILLVDDEGELFYSLDEGHTQFTDLIQLVEFYQLNRGVLPCKLKHHCARIAL</sequence>
<dbReference type="FunFam" id="3.30.505.10:FF:000015">
    <property type="entry name" value="Growth factor receptor-bound protein 10 isoform X1"/>
    <property type="match status" value="1"/>
</dbReference>
<gene>
    <name evidence="11" type="ORF">F2P81_021207</name>
</gene>
<feature type="domain" description="Ras-associating" evidence="10">
    <location>
        <begin position="1128"/>
        <end position="1214"/>
    </location>
</feature>
<dbReference type="InterPro" id="IPR000159">
    <property type="entry name" value="RA_dom"/>
</dbReference>
<evidence type="ECO:0000256" key="1">
    <source>
        <dbReference type="ARBA" id="ARBA00004496"/>
    </source>
</evidence>
<feature type="compositionally biased region" description="Polar residues" evidence="7">
    <location>
        <begin position="800"/>
        <end position="817"/>
    </location>
</feature>
<feature type="compositionally biased region" description="Polar residues" evidence="7">
    <location>
        <begin position="483"/>
        <end position="499"/>
    </location>
</feature>
<dbReference type="InterPro" id="IPR000980">
    <property type="entry name" value="SH2"/>
</dbReference>
<feature type="region of interest" description="Disordered" evidence="7">
    <location>
        <begin position="571"/>
        <end position="660"/>
    </location>
</feature>
<evidence type="ECO:0000256" key="7">
    <source>
        <dbReference type="SAM" id="MobiDB-lite"/>
    </source>
</evidence>
<feature type="region of interest" description="Disordered" evidence="7">
    <location>
        <begin position="275"/>
        <end position="428"/>
    </location>
</feature>
<dbReference type="GO" id="GO:0003785">
    <property type="term" value="F:actin monomer binding"/>
    <property type="evidence" value="ECO:0007669"/>
    <property type="project" value="InterPro"/>
</dbReference>
<comment type="subcellular location">
    <subcellularLocation>
        <location evidence="1">Cytoplasm</location>
    </subcellularLocation>
</comment>
<proteinExistence type="inferred from homology"/>
<feature type="compositionally biased region" description="Polar residues" evidence="7">
    <location>
        <begin position="914"/>
        <end position="925"/>
    </location>
</feature>
<feature type="compositionally biased region" description="Polar residues" evidence="7">
    <location>
        <begin position="833"/>
        <end position="843"/>
    </location>
</feature>
<feature type="region of interest" description="Disordered" evidence="7">
    <location>
        <begin position="677"/>
        <end position="723"/>
    </location>
</feature>
<feature type="compositionally biased region" description="Polar residues" evidence="7">
    <location>
        <begin position="684"/>
        <end position="702"/>
    </location>
</feature>
<protein>
    <recommendedName>
        <fullName evidence="13">Growth factor receptor-bound protein 14</fullName>
    </recommendedName>
</protein>
<dbReference type="InterPro" id="IPR039895">
    <property type="entry name" value="COBL-like"/>
</dbReference>
<dbReference type="InterPro" id="IPR036860">
    <property type="entry name" value="SH2_dom_sf"/>
</dbReference>
<dbReference type="EMBL" id="VEVO01000019">
    <property type="protein sequence ID" value="KAF0026470.1"/>
    <property type="molecule type" value="Genomic_DNA"/>
</dbReference>
<evidence type="ECO:0000259" key="10">
    <source>
        <dbReference type="PROSITE" id="PS50200"/>
    </source>
</evidence>
<dbReference type="FunFam" id="2.30.29.30:FF:000062">
    <property type="entry name" value="growth factor receptor-bound protein 10 isoform X1"/>
    <property type="match status" value="1"/>
</dbReference>
<feature type="domain" description="PH" evidence="9">
    <location>
        <begin position="1256"/>
        <end position="1364"/>
    </location>
</feature>
<organism evidence="11 12">
    <name type="scientific">Scophthalmus maximus</name>
    <name type="common">Turbot</name>
    <name type="synonym">Psetta maxima</name>
    <dbReference type="NCBI Taxonomy" id="52904"/>
    <lineage>
        <taxon>Eukaryota</taxon>
        <taxon>Metazoa</taxon>
        <taxon>Chordata</taxon>
        <taxon>Craniata</taxon>
        <taxon>Vertebrata</taxon>
        <taxon>Euteleostomi</taxon>
        <taxon>Actinopterygii</taxon>
        <taxon>Neopterygii</taxon>
        <taxon>Teleostei</taxon>
        <taxon>Neoteleostei</taxon>
        <taxon>Acanthomorphata</taxon>
        <taxon>Carangaria</taxon>
        <taxon>Pleuronectiformes</taxon>
        <taxon>Pleuronectoidei</taxon>
        <taxon>Scophthalmidae</taxon>
        <taxon>Scophthalmus</taxon>
    </lineage>
</organism>
<dbReference type="InterPro" id="IPR011993">
    <property type="entry name" value="PH-like_dom_sf"/>
</dbReference>
<evidence type="ECO:0000256" key="5">
    <source>
        <dbReference type="ARBA" id="ARBA00022999"/>
    </source>
</evidence>
<dbReference type="CDD" id="cd16139">
    <property type="entry name" value="RA_GRB14"/>
    <property type="match status" value="1"/>
</dbReference>
<dbReference type="Pfam" id="PF00169">
    <property type="entry name" value="PH"/>
    <property type="match status" value="1"/>
</dbReference>
<dbReference type="PROSITE" id="PS50003">
    <property type="entry name" value="PH_DOMAIN"/>
    <property type="match status" value="1"/>
</dbReference>
<feature type="compositionally biased region" description="Polar residues" evidence="7">
    <location>
        <begin position="880"/>
        <end position="893"/>
    </location>
</feature>
<dbReference type="SMART" id="SM00252">
    <property type="entry name" value="SH2"/>
    <property type="match status" value="1"/>
</dbReference>
<dbReference type="InterPro" id="IPR039665">
    <property type="entry name" value="PH_APBB1IP"/>
</dbReference>
<keyword evidence="5 6" id="KW-0727">SH2 domain</keyword>
<dbReference type="Gene3D" id="3.30.505.10">
    <property type="entry name" value="SH2 domain"/>
    <property type="match status" value="1"/>
</dbReference>
<feature type="region of interest" description="Disordered" evidence="7">
    <location>
        <begin position="68"/>
        <end position="88"/>
    </location>
</feature>
<feature type="compositionally biased region" description="Polar residues" evidence="7">
    <location>
        <begin position="374"/>
        <end position="385"/>
    </location>
</feature>
<name>A0A6A4S4A7_SCOMX</name>
<dbReference type="InterPro" id="IPR001849">
    <property type="entry name" value="PH_domain"/>
</dbReference>
<dbReference type="PANTHER" id="PTHR21557">
    <property type="entry name" value="CORDON-BLEU"/>
    <property type="match status" value="1"/>
</dbReference>
<evidence type="ECO:0000259" key="8">
    <source>
        <dbReference type="PROSITE" id="PS50001"/>
    </source>
</evidence>
<evidence type="ECO:0000256" key="4">
    <source>
        <dbReference type="ARBA" id="ARBA00022553"/>
    </source>
</evidence>
<evidence type="ECO:0008006" key="13">
    <source>
        <dbReference type="Google" id="ProtNLM"/>
    </source>
</evidence>
<dbReference type="GO" id="GO:0007165">
    <property type="term" value="P:signal transduction"/>
    <property type="evidence" value="ECO:0007669"/>
    <property type="project" value="InterPro"/>
</dbReference>
<feature type="domain" description="SH2" evidence="8">
    <location>
        <begin position="1454"/>
        <end position="1550"/>
    </location>
</feature>
<dbReference type="Proteomes" id="UP000438429">
    <property type="component" value="Unassembled WGS sequence"/>
</dbReference>
<dbReference type="PROSITE" id="PS50200">
    <property type="entry name" value="RA"/>
    <property type="match status" value="1"/>
</dbReference>
<keyword evidence="4" id="KW-0597">Phosphoprotein</keyword>
<evidence type="ECO:0000259" key="9">
    <source>
        <dbReference type="PROSITE" id="PS50003"/>
    </source>
</evidence>
<dbReference type="SUPFAM" id="SSF55550">
    <property type="entry name" value="SH2 domain"/>
    <property type="match status" value="1"/>
</dbReference>
<dbReference type="InterPro" id="IPR019025">
    <property type="entry name" value="Cordon-bleu_ubiquitin_domain"/>
</dbReference>
<feature type="compositionally biased region" description="Polar residues" evidence="7">
    <location>
        <begin position="452"/>
        <end position="464"/>
    </location>
</feature>
<dbReference type="CDD" id="cd01259">
    <property type="entry name" value="PH_APBB1IP"/>
    <property type="match status" value="1"/>
</dbReference>
<dbReference type="SMART" id="SM00233">
    <property type="entry name" value="PH"/>
    <property type="match status" value="1"/>
</dbReference>
<feature type="compositionally biased region" description="Low complexity" evidence="7">
    <location>
        <begin position="468"/>
        <end position="481"/>
    </location>
</feature>
<dbReference type="InterPro" id="IPR029071">
    <property type="entry name" value="Ubiquitin-like_domsf"/>
</dbReference>
<feature type="region of interest" description="Disordered" evidence="7">
    <location>
        <begin position="772"/>
        <end position="931"/>
    </location>
</feature>
<feature type="region of interest" description="Disordered" evidence="7">
    <location>
        <begin position="987"/>
        <end position="1013"/>
    </location>
</feature>
<comment type="caution">
    <text evidence="11">The sequence shown here is derived from an EMBL/GenBank/DDBJ whole genome shotgun (WGS) entry which is preliminary data.</text>
</comment>
<accession>A0A6A4S4A7</accession>
<feature type="compositionally biased region" description="Basic and acidic residues" evidence="7">
    <location>
        <begin position="780"/>
        <end position="798"/>
    </location>
</feature>
<feature type="compositionally biased region" description="Basic and acidic residues" evidence="7">
    <location>
        <begin position="275"/>
        <end position="290"/>
    </location>
</feature>
<dbReference type="FunFam" id="3.10.20.90:FF:000133">
    <property type="entry name" value="growth factor receptor-bound protein 14 isoform X2"/>
    <property type="match status" value="1"/>
</dbReference>
<dbReference type="Pfam" id="PF09469">
    <property type="entry name" value="Cobl"/>
    <property type="match status" value="1"/>
</dbReference>